<dbReference type="SUPFAM" id="SSF52540">
    <property type="entry name" value="P-loop containing nucleoside triphosphate hydrolases"/>
    <property type="match status" value="1"/>
</dbReference>
<dbReference type="Proteomes" id="UP000198862">
    <property type="component" value="Unassembled WGS sequence"/>
</dbReference>
<dbReference type="STRING" id="1123010.SAMN02745724_01400"/>
<keyword evidence="3" id="KW-1185">Reference proteome</keyword>
<dbReference type="InterPro" id="IPR027417">
    <property type="entry name" value="P-loop_NTPase"/>
</dbReference>
<name>A0A1I1IEY4_9GAMM</name>
<gene>
    <name evidence="2" type="ORF">SAMN02745724_01400</name>
</gene>
<accession>A0A1I1IEY4</accession>
<dbReference type="GO" id="GO:0005524">
    <property type="term" value="F:ATP binding"/>
    <property type="evidence" value="ECO:0007669"/>
    <property type="project" value="InterPro"/>
</dbReference>
<protein>
    <submittedName>
        <fullName evidence="2">DNA replication protein DnaC</fullName>
    </submittedName>
</protein>
<dbReference type="EMBL" id="FOLO01000007">
    <property type="protein sequence ID" value="SFC31770.1"/>
    <property type="molecule type" value="Genomic_DNA"/>
</dbReference>
<evidence type="ECO:0000259" key="1">
    <source>
        <dbReference type="Pfam" id="PF01695"/>
    </source>
</evidence>
<dbReference type="PANTHER" id="PTHR30050">
    <property type="entry name" value="CHROMOSOMAL REPLICATION INITIATOR PROTEIN DNAA"/>
    <property type="match status" value="1"/>
</dbReference>
<dbReference type="AlphaFoldDB" id="A0A1I1IEY4"/>
<reference evidence="2 3" key="1">
    <citation type="submission" date="2016-10" db="EMBL/GenBank/DDBJ databases">
        <authorList>
            <person name="de Groot N.N."/>
        </authorList>
    </citation>
    <scope>NUCLEOTIDE SEQUENCE [LARGE SCALE GENOMIC DNA]</scope>
    <source>
        <strain evidence="2 3">DSM 6059</strain>
    </source>
</reference>
<evidence type="ECO:0000313" key="3">
    <source>
        <dbReference type="Proteomes" id="UP000198862"/>
    </source>
</evidence>
<dbReference type="RefSeq" id="WP_091982224.1">
    <property type="nucleotide sequence ID" value="NZ_FOLO01000007.1"/>
</dbReference>
<evidence type="ECO:0000313" key="2">
    <source>
        <dbReference type="EMBL" id="SFC31770.1"/>
    </source>
</evidence>
<organism evidence="2 3">
    <name type="scientific">Pseudoalteromonas denitrificans DSM 6059</name>
    <dbReference type="NCBI Taxonomy" id="1123010"/>
    <lineage>
        <taxon>Bacteria</taxon>
        <taxon>Pseudomonadati</taxon>
        <taxon>Pseudomonadota</taxon>
        <taxon>Gammaproteobacteria</taxon>
        <taxon>Alteromonadales</taxon>
        <taxon>Pseudoalteromonadaceae</taxon>
        <taxon>Pseudoalteromonas</taxon>
    </lineage>
</organism>
<dbReference type="GO" id="GO:0006260">
    <property type="term" value="P:DNA replication"/>
    <property type="evidence" value="ECO:0007669"/>
    <property type="project" value="TreeGrafter"/>
</dbReference>
<dbReference type="InterPro" id="IPR002611">
    <property type="entry name" value="IstB_ATP-bd"/>
</dbReference>
<proteinExistence type="predicted"/>
<dbReference type="OrthoDB" id="5956003at2"/>
<dbReference type="PANTHER" id="PTHR30050:SF8">
    <property type="entry name" value="PRIMOSOMAL PROTEIN DNAI"/>
    <property type="match status" value="1"/>
</dbReference>
<dbReference type="Gene3D" id="3.40.50.300">
    <property type="entry name" value="P-loop containing nucleotide triphosphate hydrolases"/>
    <property type="match status" value="1"/>
</dbReference>
<sequence length="312" mass="34789">MIDDDDLTFEQFQALKGVDKNKGKADSVSDQRVSHNSGNLKKLMEKTKLKHLLNSKSTLTYEQLFAENSAKGLEDSARLIKEGKQRQANALMKSCDVDLDSQTFSNFNAEHQWQHEIIQIVSGYATDAIAGKGNLNLVLSGEYGSGKTHLGCAVLNLIKQQTSATVLAKQFSVLVSQMWSARNNPIEAERARNSAQEADVLMLDEIGAAERTLIDGYVEELGALIRIRNNNKKLTILTTNFGVIDFSKNVGKFATEALKGGGCTFAEIMRNKNHRMRPPFDVYEVGIEEKKEVPQNKSKFEFQPLFTPKKSR</sequence>
<dbReference type="Pfam" id="PF01695">
    <property type="entry name" value="IstB_IS21"/>
    <property type="match status" value="1"/>
</dbReference>
<feature type="domain" description="IstB-like ATP-binding" evidence="1">
    <location>
        <begin position="85"/>
        <end position="243"/>
    </location>
</feature>